<dbReference type="InterPro" id="IPR051121">
    <property type="entry name" value="FAH"/>
</dbReference>
<sequence length="287" mass="31304">MKLLQFMKNGQARLGVKTAEGIMDVESTARRSGLELPLSMEEVIRDRAAAVPRLQALLGGDPQWLKEEEIRYAPCVTRPQKIICVGLNYRSHAAESGLEAPSDPVLFSKFNNSLAAHRETIALPDGASQIDYEAELVLVIGKRTSGVTKEEALSSVFGYTVGNDLTARDLQFRTSQWLVGKSLDGFAPVGPYIVTADEVDPGSLNIECRVNGELRQSANTRDMIFGCAELVSYISAYITLEPGDLIFTGTPEGVILGYPEEERIWLRAGDELAVTIEGLGTLENRLG</sequence>
<evidence type="ECO:0000313" key="4">
    <source>
        <dbReference type="EMBL" id="AIQ14523.1"/>
    </source>
</evidence>
<name>A0A089HVZ4_PAEDU</name>
<dbReference type="FunFam" id="3.90.850.10:FF:000002">
    <property type="entry name" value="2-hydroxyhepta-2,4-diene-1,7-dioate isomerase"/>
    <property type="match status" value="1"/>
</dbReference>
<reference evidence="4 5" key="1">
    <citation type="submission" date="2014-08" db="EMBL/GenBank/DDBJ databases">
        <title>Comparative genomics of the Paenibacillus odorifer group.</title>
        <authorList>
            <person name="den Bakker H.C."/>
            <person name="Tsai Y.-C."/>
            <person name="Martin N."/>
            <person name="Korlach J."/>
            <person name="Wiedmann M."/>
        </authorList>
    </citation>
    <scope>NUCLEOTIDE SEQUENCE [LARGE SCALE GENOMIC DNA]</scope>
    <source>
        <strain evidence="4 5">DSM 1735</strain>
    </source>
</reference>
<dbReference type="GO" id="GO:0016853">
    <property type="term" value="F:isomerase activity"/>
    <property type="evidence" value="ECO:0007669"/>
    <property type="project" value="UniProtKB-KW"/>
</dbReference>
<dbReference type="PANTHER" id="PTHR42796">
    <property type="entry name" value="FUMARYLACETOACETATE HYDROLASE DOMAIN-CONTAINING PROTEIN 2A-RELATED"/>
    <property type="match status" value="1"/>
</dbReference>
<dbReference type="GO" id="GO:0046872">
    <property type="term" value="F:metal ion binding"/>
    <property type="evidence" value="ECO:0007669"/>
    <property type="project" value="UniProtKB-KW"/>
</dbReference>
<accession>A0A089HVZ4</accession>
<evidence type="ECO:0000256" key="2">
    <source>
        <dbReference type="ARBA" id="ARBA00022723"/>
    </source>
</evidence>
<gene>
    <name evidence="4" type="ORF">PDUR_23495</name>
</gene>
<evidence type="ECO:0000313" key="5">
    <source>
        <dbReference type="Proteomes" id="UP000029409"/>
    </source>
</evidence>
<dbReference type="OrthoDB" id="9805307at2"/>
<dbReference type="GO" id="GO:0019752">
    <property type="term" value="P:carboxylic acid metabolic process"/>
    <property type="evidence" value="ECO:0007669"/>
    <property type="project" value="UniProtKB-ARBA"/>
</dbReference>
<evidence type="ECO:0000256" key="1">
    <source>
        <dbReference type="ARBA" id="ARBA00010211"/>
    </source>
</evidence>
<dbReference type="SUPFAM" id="SSF56529">
    <property type="entry name" value="FAH"/>
    <property type="match status" value="1"/>
</dbReference>
<dbReference type="EMBL" id="CP009288">
    <property type="protein sequence ID" value="AIQ14523.1"/>
    <property type="molecule type" value="Genomic_DNA"/>
</dbReference>
<feature type="domain" description="Fumarylacetoacetase-like C-terminal" evidence="3">
    <location>
        <begin position="81"/>
        <end position="286"/>
    </location>
</feature>
<dbReference type="eggNOG" id="COG0179">
    <property type="taxonomic scope" value="Bacteria"/>
</dbReference>
<dbReference type="Gene3D" id="3.90.850.10">
    <property type="entry name" value="Fumarylacetoacetase-like, C-terminal domain"/>
    <property type="match status" value="1"/>
</dbReference>
<keyword evidence="5" id="KW-1185">Reference proteome</keyword>
<dbReference type="InterPro" id="IPR036663">
    <property type="entry name" value="Fumarylacetoacetase_C_sf"/>
</dbReference>
<organism evidence="4 5">
    <name type="scientific">Paenibacillus durus</name>
    <name type="common">Paenibacillus azotofixans</name>
    <dbReference type="NCBI Taxonomy" id="44251"/>
    <lineage>
        <taxon>Bacteria</taxon>
        <taxon>Bacillati</taxon>
        <taxon>Bacillota</taxon>
        <taxon>Bacilli</taxon>
        <taxon>Bacillales</taxon>
        <taxon>Paenibacillaceae</taxon>
        <taxon>Paenibacillus</taxon>
    </lineage>
</organism>
<proteinExistence type="inferred from homology"/>
<dbReference type="RefSeq" id="WP_042208284.1">
    <property type="nucleotide sequence ID" value="NZ_CP009288.1"/>
</dbReference>
<dbReference type="KEGG" id="pdu:PDUR_23495"/>
<dbReference type="STRING" id="44251.PDUR_23495"/>
<protein>
    <submittedName>
        <fullName evidence="4">5-carboxymethyl-2-hydroxymuconate isomerase</fullName>
    </submittedName>
</protein>
<evidence type="ECO:0000259" key="3">
    <source>
        <dbReference type="Pfam" id="PF01557"/>
    </source>
</evidence>
<dbReference type="PANTHER" id="PTHR42796:SF4">
    <property type="entry name" value="FUMARYLACETOACETATE HYDROLASE DOMAIN-CONTAINING PROTEIN 2A"/>
    <property type="match status" value="1"/>
</dbReference>
<dbReference type="Pfam" id="PF01557">
    <property type="entry name" value="FAA_hydrolase"/>
    <property type="match status" value="1"/>
</dbReference>
<comment type="similarity">
    <text evidence="1">Belongs to the FAH family.</text>
</comment>
<dbReference type="Proteomes" id="UP000029409">
    <property type="component" value="Chromosome"/>
</dbReference>
<keyword evidence="2" id="KW-0479">Metal-binding</keyword>
<dbReference type="InterPro" id="IPR011234">
    <property type="entry name" value="Fumarylacetoacetase-like_C"/>
</dbReference>
<dbReference type="AlphaFoldDB" id="A0A089HVZ4"/>
<keyword evidence="4" id="KW-0413">Isomerase</keyword>